<dbReference type="AlphaFoldDB" id="A0A128EKJ4"/>
<dbReference type="SUPFAM" id="SSF103359">
    <property type="entry name" value="Suppressor of Fused, N-terminal domain"/>
    <property type="match status" value="1"/>
</dbReference>
<reference evidence="2 3" key="1">
    <citation type="submission" date="2016-02" db="EMBL/GenBank/DDBJ databases">
        <authorList>
            <consortium name="Pathogen Informatics"/>
        </authorList>
    </citation>
    <scope>NUCLEOTIDE SEQUENCE [LARGE SCALE GENOMIC DNA]</scope>
    <source>
        <strain evidence="2 3">RC20</strain>
    </source>
</reference>
<dbReference type="Pfam" id="PF13374">
    <property type="entry name" value="TPR_10"/>
    <property type="match status" value="1"/>
</dbReference>
<dbReference type="InterPro" id="IPR020941">
    <property type="entry name" value="SUFU-like_domain"/>
</dbReference>
<gene>
    <name evidence="2" type="ORF">ERS672216_01918</name>
</gene>
<protein>
    <submittedName>
        <fullName evidence="2">Suppressor of fused protein (SUFU)</fullName>
    </submittedName>
</protein>
<keyword evidence="3" id="KW-1185">Reference proteome</keyword>
<dbReference type="InterPro" id="IPR011990">
    <property type="entry name" value="TPR-like_helical_dom_sf"/>
</dbReference>
<evidence type="ECO:0000259" key="1">
    <source>
        <dbReference type="Pfam" id="PF05076"/>
    </source>
</evidence>
<dbReference type="Gene3D" id="1.25.40.10">
    <property type="entry name" value="Tetratricopeptide repeat domain"/>
    <property type="match status" value="2"/>
</dbReference>
<dbReference type="Proteomes" id="UP000069632">
    <property type="component" value="Unassembled WGS sequence"/>
</dbReference>
<accession>A0A128EKJ4</accession>
<proteinExistence type="predicted"/>
<dbReference type="EMBL" id="FIZP01000023">
    <property type="protein sequence ID" value="CZE49449.1"/>
    <property type="molecule type" value="Genomic_DNA"/>
</dbReference>
<dbReference type="SUPFAM" id="SSF81901">
    <property type="entry name" value="HCP-like"/>
    <property type="match status" value="1"/>
</dbReference>
<dbReference type="Pfam" id="PF05076">
    <property type="entry name" value="SUFU"/>
    <property type="match status" value="1"/>
</dbReference>
<organism evidence="2 3">
    <name type="scientific">Campylobacter geochelonis</name>
    <dbReference type="NCBI Taxonomy" id="1780362"/>
    <lineage>
        <taxon>Bacteria</taxon>
        <taxon>Pseudomonadati</taxon>
        <taxon>Campylobacterota</taxon>
        <taxon>Epsilonproteobacteria</taxon>
        <taxon>Campylobacterales</taxon>
        <taxon>Campylobacteraceae</taxon>
        <taxon>Campylobacter</taxon>
    </lineage>
</organism>
<feature type="domain" description="Suppressor of fused-like" evidence="1">
    <location>
        <begin position="315"/>
        <end position="479"/>
    </location>
</feature>
<name>A0A128EKJ4_9BACT</name>
<dbReference type="InterPro" id="IPR037181">
    <property type="entry name" value="SUFU_N"/>
</dbReference>
<dbReference type="OrthoDB" id="8444466at2"/>
<evidence type="ECO:0000313" key="2">
    <source>
        <dbReference type="EMBL" id="CZE49449.1"/>
    </source>
</evidence>
<evidence type="ECO:0000313" key="3">
    <source>
        <dbReference type="Proteomes" id="UP000069632"/>
    </source>
</evidence>
<sequence>MNDKLLDKVTHLHEDGEHEKILELLENEPSEYERDGLYARALNNLERFNEAKELLLKHAKNGENDCVWHYRIGYSYYWLNEYENFINHFERYKELNSTMMSLDETAMLGYGYLQAQNPQKAIEILLSYPDEQNSFWNTNIARSYAYLEKYKEALPYALKAYDIVCSEYKDNTLEATPEAIMVSFLYTELEEFQKDIEFIKSIPYEQSHALNNALAYSYARLNRYEEALPYSLKAIELANQECEFEDEKFYASGAVIIYSNLNEQQKADELREKYGLTEELWLYTQEEIDCIDHHIEKTIGVYEDVFHEMVSDALHIDICIAKPTPQRDFYTLVTMGMGARKMDIPDEFKEYELERAELMICLPKNWNISSDDERYYWATRWLKILARLPYTDDTWLCDGHTIPTGEPLAGTSFECILLEKPYTFKGADVCELPNGEKVKFYQLLPLYKEEMEYKLENGVEELIELFDDDFSDVVNVKRKNYCEPNKAITKFMQNFKKK</sequence>
<dbReference type="RefSeq" id="WP_075540610.1">
    <property type="nucleotide sequence ID" value="NZ_CP053844.1"/>
</dbReference>